<dbReference type="GO" id="GO:0016787">
    <property type="term" value="F:hydrolase activity"/>
    <property type="evidence" value="ECO:0007669"/>
    <property type="project" value="UniProtKB-KW"/>
</dbReference>
<organism evidence="2">
    <name type="scientific">Siphoviridae sp. ctPsO101</name>
    <dbReference type="NCBI Taxonomy" id="2825487"/>
    <lineage>
        <taxon>Viruses</taxon>
        <taxon>Duplodnaviria</taxon>
        <taxon>Heunggongvirae</taxon>
        <taxon>Uroviricota</taxon>
        <taxon>Caudoviricetes</taxon>
    </lineage>
</organism>
<protein>
    <submittedName>
        <fullName evidence="2">Recombination enhancement function protein nuclease, DNase, HYDROLASE.4A</fullName>
    </submittedName>
</protein>
<feature type="region of interest" description="Disordered" evidence="1">
    <location>
        <begin position="85"/>
        <end position="107"/>
    </location>
</feature>
<accession>A0A8S5PW67</accession>
<reference evidence="2" key="1">
    <citation type="journal article" date="2021" name="Proc. Natl. Acad. Sci. U.S.A.">
        <title>A Catalog of Tens of Thousands of Viruses from Human Metagenomes Reveals Hidden Associations with Chronic Diseases.</title>
        <authorList>
            <person name="Tisza M.J."/>
            <person name="Buck C.B."/>
        </authorList>
    </citation>
    <scope>NUCLEOTIDE SEQUENCE</scope>
    <source>
        <strain evidence="2">CtPsO101</strain>
    </source>
</reference>
<keyword evidence="2" id="KW-0378">Hydrolase</keyword>
<name>A0A8S5PW67_9CAUD</name>
<evidence type="ECO:0000256" key="1">
    <source>
        <dbReference type="SAM" id="MobiDB-lite"/>
    </source>
</evidence>
<dbReference type="EMBL" id="BK015523">
    <property type="protein sequence ID" value="DAE10984.1"/>
    <property type="molecule type" value="Genomic_DNA"/>
</dbReference>
<evidence type="ECO:0000313" key="2">
    <source>
        <dbReference type="EMBL" id="DAE10984.1"/>
    </source>
</evidence>
<sequence length="107" mass="12493">MQKSIIQADRKVCFLCGRNGNGDPLECHHVFFGKSNKPHSDEDGLVVWLCGERCHRTGKWSAHQCDDTNRYLKREAQIVWELEKRKKGMTPEEARQAFRDRYGKSEL</sequence>
<proteinExistence type="predicted"/>